<dbReference type="CDD" id="cd06279">
    <property type="entry name" value="PBP1_LacI-like"/>
    <property type="match status" value="1"/>
</dbReference>
<dbReference type="PANTHER" id="PTHR30146">
    <property type="entry name" value="LACI-RELATED TRANSCRIPTIONAL REPRESSOR"/>
    <property type="match status" value="1"/>
</dbReference>
<proteinExistence type="predicted"/>
<dbReference type="PANTHER" id="PTHR30146:SF138">
    <property type="entry name" value="TRANSCRIPTIONAL REGULATORY PROTEIN"/>
    <property type="match status" value="1"/>
</dbReference>
<keyword evidence="2 5" id="KW-0238">DNA-binding</keyword>
<dbReference type="InterPro" id="IPR010982">
    <property type="entry name" value="Lambda_DNA-bd_dom_sf"/>
</dbReference>
<comment type="caution">
    <text evidence="5">The sequence shown here is derived from an EMBL/GenBank/DDBJ whole genome shotgun (WGS) entry which is preliminary data.</text>
</comment>
<dbReference type="Proteomes" id="UP000534870">
    <property type="component" value="Unassembled WGS sequence"/>
</dbReference>
<evidence type="ECO:0000256" key="1">
    <source>
        <dbReference type="ARBA" id="ARBA00023015"/>
    </source>
</evidence>
<keyword evidence="1" id="KW-0805">Transcription regulation</keyword>
<name>A0A7Y7IUE9_9PROT</name>
<protein>
    <submittedName>
        <fullName evidence="5">LacI family DNA-binding transcriptional regulator</fullName>
    </submittedName>
</protein>
<dbReference type="Pfam" id="PF00356">
    <property type="entry name" value="LacI"/>
    <property type="match status" value="1"/>
</dbReference>
<sequence length="350" mass="37312">MTLKDVAARVGVSHTTVANAFKRPDQLSATLRERILKAAQELGYGGPDPAARQLATGHAGAIGLILSEDLPYAFTDPAALAVLRGAAMACNERDVNLTLIAAKGDAQGGAHLPSLGNAVVDGFVLYSVADDSHYVALARQRDVPLVVIDQPKLPDIDFVGIDDRAAAYDAARALLAMGHRTFGILSLRSRNDRRSGFMGARRRATISYRIVAERLTGYLEALADAGIHSETVPVWESATNTEPGGREGMAALLEIPPPDRPTALLAMSDRLACGALEVAHARKIPVPEALSLVGFDDLPVAEKVGLTSVRQPHEEKGRQAVELLWGVEKASEKILPTELISRNSTLKRAS</sequence>
<dbReference type="SMART" id="SM00354">
    <property type="entry name" value="HTH_LACI"/>
    <property type="match status" value="1"/>
</dbReference>
<accession>A0A7Y7IUE9</accession>
<organism evidence="5 6">
    <name type="scientific">Nguyenibacter vanlangensis</name>
    <dbReference type="NCBI Taxonomy" id="1216886"/>
    <lineage>
        <taxon>Bacteria</taxon>
        <taxon>Pseudomonadati</taxon>
        <taxon>Pseudomonadota</taxon>
        <taxon>Alphaproteobacteria</taxon>
        <taxon>Acetobacterales</taxon>
        <taxon>Acetobacteraceae</taxon>
        <taxon>Nguyenibacter</taxon>
    </lineage>
</organism>
<dbReference type="SUPFAM" id="SSF47413">
    <property type="entry name" value="lambda repressor-like DNA-binding domains"/>
    <property type="match status" value="1"/>
</dbReference>
<dbReference type="AlphaFoldDB" id="A0A7Y7IUE9"/>
<evidence type="ECO:0000256" key="2">
    <source>
        <dbReference type="ARBA" id="ARBA00023125"/>
    </source>
</evidence>
<evidence type="ECO:0000256" key="3">
    <source>
        <dbReference type="ARBA" id="ARBA00023163"/>
    </source>
</evidence>
<keyword evidence="3" id="KW-0804">Transcription</keyword>
<dbReference type="GO" id="GO:0003700">
    <property type="term" value="F:DNA-binding transcription factor activity"/>
    <property type="evidence" value="ECO:0007669"/>
    <property type="project" value="TreeGrafter"/>
</dbReference>
<evidence type="ECO:0000259" key="4">
    <source>
        <dbReference type="PROSITE" id="PS50932"/>
    </source>
</evidence>
<dbReference type="EMBL" id="JABXXP010000055">
    <property type="protein sequence ID" value="NVN10604.1"/>
    <property type="molecule type" value="Genomic_DNA"/>
</dbReference>
<evidence type="ECO:0000313" key="6">
    <source>
        <dbReference type="Proteomes" id="UP000534870"/>
    </source>
</evidence>
<dbReference type="InterPro" id="IPR028082">
    <property type="entry name" value="Peripla_BP_I"/>
</dbReference>
<dbReference type="InterPro" id="IPR000843">
    <property type="entry name" value="HTH_LacI"/>
</dbReference>
<dbReference type="Pfam" id="PF13377">
    <property type="entry name" value="Peripla_BP_3"/>
    <property type="match status" value="1"/>
</dbReference>
<dbReference type="Gene3D" id="1.10.260.40">
    <property type="entry name" value="lambda repressor-like DNA-binding domains"/>
    <property type="match status" value="1"/>
</dbReference>
<dbReference type="CDD" id="cd01392">
    <property type="entry name" value="HTH_LacI"/>
    <property type="match status" value="1"/>
</dbReference>
<feature type="domain" description="HTH lacI-type" evidence="4">
    <location>
        <begin position="1"/>
        <end position="56"/>
    </location>
</feature>
<dbReference type="Gene3D" id="3.40.50.2300">
    <property type="match status" value="2"/>
</dbReference>
<dbReference type="SUPFAM" id="SSF53822">
    <property type="entry name" value="Periplasmic binding protein-like I"/>
    <property type="match status" value="1"/>
</dbReference>
<reference evidence="5 6" key="1">
    <citation type="submission" date="2020-06" db="EMBL/GenBank/DDBJ databases">
        <title>Description of novel acetic acid bacteria.</title>
        <authorList>
            <person name="Sombolestani A."/>
        </authorList>
    </citation>
    <scope>NUCLEOTIDE SEQUENCE [LARGE SCALE GENOMIC DNA]</scope>
    <source>
        <strain evidence="5 6">LMG 31431</strain>
    </source>
</reference>
<dbReference type="InterPro" id="IPR046335">
    <property type="entry name" value="LacI/GalR-like_sensor"/>
</dbReference>
<evidence type="ECO:0000313" key="5">
    <source>
        <dbReference type="EMBL" id="NVN10604.1"/>
    </source>
</evidence>
<dbReference type="GO" id="GO:0000976">
    <property type="term" value="F:transcription cis-regulatory region binding"/>
    <property type="evidence" value="ECO:0007669"/>
    <property type="project" value="TreeGrafter"/>
</dbReference>
<gene>
    <name evidence="5" type="ORF">HUK84_05490</name>
</gene>
<dbReference type="RefSeq" id="WP_176639373.1">
    <property type="nucleotide sequence ID" value="NZ_JABXXP010000055.1"/>
</dbReference>
<dbReference type="PROSITE" id="PS50932">
    <property type="entry name" value="HTH_LACI_2"/>
    <property type="match status" value="1"/>
</dbReference>